<dbReference type="PANTHER" id="PTHR21137">
    <property type="entry name" value="ODORANT RECEPTOR"/>
    <property type="match status" value="1"/>
</dbReference>
<proteinExistence type="inferred from homology"/>
<dbReference type="AlphaFoldDB" id="A0A6L2PJA2"/>
<evidence type="ECO:0000256" key="1">
    <source>
        <dbReference type="ARBA" id="ARBA00004651"/>
    </source>
</evidence>
<organism evidence="12 13">
    <name type="scientific">Coptotermes formosanus</name>
    <name type="common">Formosan subterranean termite</name>
    <dbReference type="NCBI Taxonomy" id="36987"/>
    <lineage>
        <taxon>Eukaryota</taxon>
        <taxon>Metazoa</taxon>
        <taxon>Ecdysozoa</taxon>
        <taxon>Arthropoda</taxon>
        <taxon>Hexapoda</taxon>
        <taxon>Insecta</taxon>
        <taxon>Pterygota</taxon>
        <taxon>Neoptera</taxon>
        <taxon>Polyneoptera</taxon>
        <taxon>Dictyoptera</taxon>
        <taxon>Blattodea</taxon>
        <taxon>Blattoidea</taxon>
        <taxon>Termitoidae</taxon>
        <taxon>Rhinotermitidae</taxon>
        <taxon>Coptotermes</taxon>
    </lineage>
</organism>
<dbReference type="Proteomes" id="UP000502823">
    <property type="component" value="Unassembled WGS sequence"/>
</dbReference>
<dbReference type="GO" id="GO:0005549">
    <property type="term" value="F:odorant binding"/>
    <property type="evidence" value="ECO:0007669"/>
    <property type="project" value="InterPro"/>
</dbReference>
<keyword evidence="7 10" id="KW-0472">Membrane</keyword>
<evidence type="ECO:0000313" key="12">
    <source>
        <dbReference type="EMBL" id="GFG31252.1"/>
    </source>
</evidence>
<evidence type="ECO:0000256" key="8">
    <source>
        <dbReference type="ARBA" id="ARBA00023170"/>
    </source>
</evidence>
<keyword evidence="6 10" id="KW-1133">Transmembrane helix</keyword>
<dbReference type="InParanoid" id="A0A6L2PJA2"/>
<name>A0A6L2PJA2_COPFO</name>
<keyword evidence="8 10" id="KW-0675">Receptor</keyword>
<keyword evidence="13" id="KW-1185">Reference proteome</keyword>
<evidence type="ECO:0000256" key="11">
    <source>
        <dbReference type="SAM" id="MobiDB-lite"/>
    </source>
</evidence>
<feature type="transmembrane region" description="Helical" evidence="10">
    <location>
        <begin position="262"/>
        <end position="282"/>
    </location>
</feature>
<dbReference type="GO" id="GO:0007165">
    <property type="term" value="P:signal transduction"/>
    <property type="evidence" value="ECO:0007669"/>
    <property type="project" value="UniProtKB-KW"/>
</dbReference>
<feature type="compositionally biased region" description="Basic and acidic residues" evidence="11">
    <location>
        <begin position="189"/>
        <end position="201"/>
    </location>
</feature>
<dbReference type="InterPro" id="IPR004117">
    <property type="entry name" value="7tm6_olfct_rcpt"/>
</dbReference>
<evidence type="ECO:0000256" key="7">
    <source>
        <dbReference type="ARBA" id="ARBA00023136"/>
    </source>
</evidence>
<evidence type="ECO:0000256" key="2">
    <source>
        <dbReference type="ARBA" id="ARBA00022475"/>
    </source>
</evidence>
<dbReference type="EMBL" id="BLKM01000292">
    <property type="protein sequence ID" value="GFG31252.1"/>
    <property type="molecule type" value="Genomic_DNA"/>
</dbReference>
<comment type="subcellular location">
    <subcellularLocation>
        <location evidence="1 10">Cell membrane</location>
        <topology evidence="1 10">Multi-pass membrane protein</topology>
    </subcellularLocation>
</comment>
<sequence length="363" mass="41446">MEQRKYEAKTHTLYDNSLNDSRFHVLLFILRLAGIPLNKNYRKRDIEHLLSLTDSFTWEELPTRDPDTGHLTNAGYIPIIQSLTKYTVVFGLAGHAIQSAVRIVMSHDMIFTTWFPIDASSSPLYEIVILIQVVASIFTASLHFGFPGLYATLACIAGSQLEKLRAALLDIRHTHRISVHDCEEETDEREAAGRKNDPSESFRRMQQQLNNCIRHHQEIKRYMAALEDTMHLPLWGLFLLIFLDICFDAFSAVMIWAHHADIAQAAYVYAMLLGVTYIYCWFGDRLSQQAESVRDAAWGIDWVGTPVPFQRSVCFIIAAANKEFTLTAGKFVPVCNSTMMNVSKFTISCNNNTFRVRKRLLTQ</sequence>
<keyword evidence="3 10" id="KW-0716">Sensory transduction</keyword>
<evidence type="ECO:0000256" key="9">
    <source>
        <dbReference type="ARBA" id="ARBA00023224"/>
    </source>
</evidence>
<keyword evidence="9 10" id="KW-0807">Transducer</keyword>
<dbReference type="OrthoDB" id="8196465at2759"/>
<comment type="caution">
    <text evidence="10">Lacks conserved residue(s) required for the propagation of feature annotation.</text>
</comment>
<keyword evidence="5 10" id="KW-0552">Olfaction</keyword>
<evidence type="ECO:0000256" key="6">
    <source>
        <dbReference type="ARBA" id="ARBA00022989"/>
    </source>
</evidence>
<reference evidence="13" key="1">
    <citation type="submission" date="2020-01" db="EMBL/GenBank/DDBJ databases">
        <title>Draft genome sequence of the Termite Coptotermes fromosanus.</title>
        <authorList>
            <person name="Itakura S."/>
            <person name="Yosikawa Y."/>
            <person name="Umezawa K."/>
        </authorList>
    </citation>
    <scope>NUCLEOTIDE SEQUENCE [LARGE SCALE GENOMIC DNA]</scope>
</reference>
<dbReference type="Pfam" id="PF02949">
    <property type="entry name" value="7tm_6"/>
    <property type="match status" value="1"/>
</dbReference>
<keyword evidence="2" id="KW-1003">Cell membrane</keyword>
<dbReference type="GO" id="GO:0005886">
    <property type="term" value="C:plasma membrane"/>
    <property type="evidence" value="ECO:0007669"/>
    <property type="project" value="UniProtKB-SubCell"/>
</dbReference>
<dbReference type="GO" id="GO:0004984">
    <property type="term" value="F:olfactory receptor activity"/>
    <property type="evidence" value="ECO:0007669"/>
    <property type="project" value="InterPro"/>
</dbReference>
<protein>
    <recommendedName>
        <fullName evidence="10">Odorant receptor</fullName>
    </recommendedName>
</protein>
<feature type="region of interest" description="Disordered" evidence="11">
    <location>
        <begin position="182"/>
        <end position="201"/>
    </location>
</feature>
<comment type="caution">
    <text evidence="12">The sequence shown here is derived from an EMBL/GenBank/DDBJ whole genome shotgun (WGS) entry which is preliminary data.</text>
</comment>
<gene>
    <name evidence="12" type="ORF">Cfor_06780</name>
</gene>
<accession>A0A6L2PJA2</accession>
<evidence type="ECO:0000313" key="13">
    <source>
        <dbReference type="Proteomes" id="UP000502823"/>
    </source>
</evidence>
<evidence type="ECO:0000256" key="4">
    <source>
        <dbReference type="ARBA" id="ARBA00022692"/>
    </source>
</evidence>
<evidence type="ECO:0000256" key="10">
    <source>
        <dbReference type="RuleBase" id="RU351113"/>
    </source>
</evidence>
<comment type="similarity">
    <text evidence="10">Belongs to the insect chemoreceptor superfamily. Heteromeric odorant receptor channel (TC 1.A.69) family.</text>
</comment>
<keyword evidence="4 10" id="KW-0812">Transmembrane</keyword>
<dbReference type="FunCoup" id="A0A6L2PJA2">
    <property type="interactions" value="52"/>
</dbReference>
<evidence type="ECO:0000256" key="5">
    <source>
        <dbReference type="ARBA" id="ARBA00022725"/>
    </source>
</evidence>
<dbReference type="PANTHER" id="PTHR21137:SF35">
    <property type="entry name" value="ODORANT RECEPTOR 19A-RELATED"/>
    <property type="match status" value="1"/>
</dbReference>
<evidence type="ECO:0000256" key="3">
    <source>
        <dbReference type="ARBA" id="ARBA00022606"/>
    </source>
</evidence>
<feature type="transmembrane region" description="Helical" evidence="10">
    <location>
        <begin position="232"/>
        <end position="256"/>
    </location>
</feature>